<protein>
    <submittedName>
        <fullName evidence="1">Uncharacterized protein</fullName>
    </submittedName>
</protein>
<dbReference type="EMBL" id="GBXM01024666">
    <property type="protein sequence ID" value="JAH83911.1"/>
    <property type="molecule type" value="Transcribed_RNA"/>
</dbReference>
<evidence type="ECO:0000313" key="1">
    <source>
        <dbReference type="EMBL" id="JAH83911.1"/>
    </source>
</evidence>
<organism evidence="1">
    <name type="scientific">Anguilla anguilla</name>
    <name type="common">European freshwater eel</name>
    <name type="synonym">Muraena anguilla</name>
    <dbReference type="NCBI Taxonomy" id="7936"/>
    <lineage>
        <taxon>Eukaryota</taxon>
        <taxon>Metazoa</taxon>
        <taxon>Chordata</taxon>
        <taxon>Craniata</taxon>
        <taxon>Vertebrata</taxon>
        <taxon>Euteleostomi</taxon>
        <taxon>Actinopterygii</taxon>
        <taxon>Neopterygii</taxon>
        <taxon>Teleostei</taxon>
        <taxon>Anguilliformes</taxon>
        <taxon>Anguillidae</taxon>
        <taxon>Anguilla</taxon>
    </lineage>
</organism>
<accession>A0A0E9W0S2</accession>
<reference evidence="1" key="2">
    <citation type="journal article" date="2015" name="Fish Shellfish Immunol.">
        <title>Early steps in the European eel (Anguilla anguilla)-Vibrio vulnificus interaction in the gills: Role of the RtxA13 toxin.</title>
        <authorList>
            <person name="Callol A."/>
            <person name="Pajuelo D."/>
            <person name="Ebbesson L."/>
            <person name="Teles M."/>
            <person name="MacKenzie S."/>
            <person name="Amaro C."/>
        </authorList>
    </citation>
    <scope>NUCLEOTIDE SEQUENCE</scope>
</reference>
<name>A0A0E9W0S2_ANGAN</name>
<proteinExistence type="predicted"/>
<dbReference type="AlphaFoldDB" id="A0A0E9W0S2"/>
<sequence length="17" mass="2125">MLLYHHSWIIAMLHFLV</sequence>
<reference evidence="1" key="1">
    <citation type="submission" date="2014-11" db="EMBL/GenBank/DDBJ databases">
        <authorList>
            <person name="Amaro Gonzalez C."/>
        </authorList>
    </citation>
    <scope>NUCLEOTIDE SEQUENCE</scope>
</reference>